<feature type="region of interest" description="Disordered" evidence="1">
    <location>
        <begin position="904"/>
        <end position="988"/>
    </location>
</feature>
<sequence>MERTRKPLEVRKKGSQSVVGNKDYAAVSSGHDRGYGSYGSHGELKQSDDRYYKSSMVISTPLLVDELRYLHMIDIQFYRGEDKPTSKADDKLDTTTPFVQATHVSNTALQKGQGKLDQYWESEAIDYPYPLQPEMCAPSPDEMTRESAAELGYPERSLSKHIQGKSISIQASKERPLANQDLEGPGHSSSDYDQVPLPPGLHEQSKQIEAQHTQGSSDLSANAGDRECPTADTVITETERVDYAKDLMHSIRSRVLRAWEARQSTKLTFFLSIPCNVREFMEKQFAGSNKDLGQVITLSGTATCGQATTCSDYIYCNWPLRGLWLLDILQDAAESDAEGSNSDLQIDKITITITSVITIDFIGSKEAAIDVVQLLVWFGAAFQVSSSDQLQYSQSKIRIIGESNYTYVIVDYDKSPVLLGSCWFYLFNNPVIAQGFPVPERSNYEHGLELPVELMATLGGGRHAVDFEGGLVIKGHSIAFVPVRQFEDTIQWHMISNSDGTRLRYSDLRMRRALQNDVDYESMRTKRAILGWSQVAQTFLGTAGFSYEGIDWSEAKEAGRSTRLSGGGLGFQSNLIGQLNFALGAKDGRLLLSQNGPLGKIMDLAEKTPVVLYDHHDRRAWLVPALEVILHVIHTRSCLNLYKDDSSKTNISYADETAKISDQAARRAIMASKDQQLYEGTSPGEKAYYVRDATLDIWSLLERMMERDAVITSAPGVAVHGTMRDKLYGWEFRALVEDKSSFRQKEQVLNKSNGGWINLVDDTDTIVLFGNGFGEVIKPVCCSVDLCSAWKVLPKGRDYLAVGCPMLETLYNEAGSRKTRSYLTSRHLQWHRGPTLFEGCEEMSGCASDRLQQLVYDSRTTFGRVKPPDELPENGCVIFGRASHPILSAKVTCAKKGTIYSIPNGPLPEPPLTEPDSPAHFPTTSLEFRPVMDQMPGRNDSSSMTDESSSSTSNSLKRRRTIRDQDASGGMGSLNGRQKRPSLGQSLF</sequence>
<feature type="compositionally biased region" description="Polar residues" evidence="1">
    <location>
        <begin position="207"/>
        <end position="220"/>
    </location>
</feature>
<dbReference type="EMBL" id="MG777481">
    <property type="protein sequence ID" value="AUW30885.1"/>
    <property type="molecule type" value="Genomic_DNA"/>
</dbReference>
<evidence type="ECO:0000256" key="1">
    <source>
        <dbReference type="SAM" id="MobiDB-lite"/>
    </source>
</evidence>
<feature type="region of interest" description="Disordered" evidence="1">
    <location>
        <begin position="168"/>
        <end position="231"/>
    </location>
</feature>
<evidence type="ECO:0000313" key="2">
    <source>
        <dbReference type="EMBL" id="AUW30885.1"/>
    </source>
</evidence>
<feature type="region of interest" description="Disordered" evidence="1">
    <location>
        <begin position="1"/>
        <end position="44"/>
    </location>
</feature>
<feature type="compositionally biased region" description="Basic and acidic residues" evidence="1">
    <location>
        <begin position="1"/>
        <end position="12"/>
    </location>
</feature>
<proteinExistence type="predicted"/>
<name>A0A2K9YDV1_CLAUC</name>
<dbReference type="AlphaFoldDB" id="A0A2K9YDV1"/>
<protein>
    <recommendedName>
        <fullName evidence="3">Pfs domain protein</fullName>
    </recommendedName>
</protein>
<accession>A0A2K9YDV1</accession>
<evidence type="ECO:0008006" key="3">
    <source>
        <dbReference type="Google" id="ProtNLM"/>
    </source>
</evidence>
<organism evidence="2">
    <name type="scientific">Cladonia uncialis subsp. uncialis</name>
    <dbReference type="NCBI Taxonomy" id="180999"/>
    <lineage>
        <taxon>Eukaryota</taxon>
        <taxon>Fungi</taxon>
        <taxon>Dikarya</taxon>
        <taxon>Ascomycota</taxon>
        <taxon>Pezizomycotina</taxon>
        <taxon>Lecanoromycetes</taxon>
        <taxon>OSLEUM clade</taxon>
        <taxon>Lecanoromycetidae</taxon>
        <taxon>Lecanorales</taxon>
        <taxon>Lecanorineae</taxon>
        <taxon>Cladoniaceae</taxon>
        <taxon>Cladonia</taxon>
    </lineage>
</organism>
<feature type="compositionally biased region" description="Low complexity" evidence="1">
    <location>
        <begin position="939"/>
        <end position="955"/>
    </location>
</feature>
<reference evidence="2" key="1">
    <citation type="submission" date="2017-12" db="EMBL/GenBank/DDBJ databases">
        <title>Genome Sequencing Reveals a Rich Biosynthetic Potential.</title>
        <authorList>
            <person name="Bertrand R.L."/>
            <person name="Abdel-Hameed M.E."/>
            <person name="Sorensen J.L."/>
        </authorList>
    </citation>
    <scope>NUCLEOTIDE SEQUENCE</scope>
</reference>